<organism evidence="2 3">
    <name type="scientific">Brevibacillus laterosporus</name>
    <name type="common">Bacillus laterosporus</name>
    <dbReference type="NCBI Taxonomy" id="1465"/>
    <lineage>
        <taxon>Bacteria</taxon>
        <taxon>Bacillati</taxon>
        <taxon>Bacillota</taxon>
        <taxon>Bacilli</taxon>
        <taxon>Bacillales</taxon>
        <taxon>Paenibacillaceae</taxon>
        <taxon>Brevibacillus</taxon>
    </lineage>
</organism>
<proteinExistence type="predicted"/>
<comment type="caution">
    <text evidence="2">The sequence shown here is derived from an EMBL/GenBank/DDBJ whole genome shotgun (WGS) entry which is preliminary data.</text>
</comment>
<name>A0AAP3GE36_BRELA</name>
<accession>A0AAP3GE36</accession>
<reference evidence="2" key="1">
    <citation type="submission" date="2022-09" db="EMBL/GenBank/DDBJ databases">
        <title>Genome analysis and characterization of larvicidal activity of Brevibacillus strains.</title>
        <authorList>
            <person name="Patrusheva E.V."/>
            <person name="Izotova A.O."/>
            <person name="Toshchakov S.V."/>
            <person name="Sineoky S.P."/>
        </authorList>
    </citation>
    <scope>NUCLEOTIDE SEQUENCE</scope>
    <source>
        <strain evidence="2">VKPM_B-13247</strain>
    </source>
</reference>
<evidence type="ECO:0000256" key="1">
    <source>
        <dbReference type="SAM" id="Phobius"/>
    </source>
</evidence>
<sequence length="65" mass="7688">MDWTWVLLLACPLMMFVMMFGMRGGHGHGNHRKGTPEDTQMIQRELDELKAQNERMRNDIQNLTR</sequence>
<dbReference type="RefSeq" id="WP_119733100.1">
    <property type="nucleotide sequence ID" value="NZ_CP032410.1"/>
</dbReference>
<dbReference type="Proteomes" id="UP001077662">
    <property type="component" value="Unassembled WGS sequence"/>
</dbReference>
<evidence type="ECO:0000313" key="3">
    <source>
        <dbReference type="Proteomes" id="UP001077662"/>
    </source>
</evidence>
<feature type="transmembrane region" description="Helical" evidence="1">
    <location>
        <begin position="6"/>
        <end position="23"/>
    </location>
</feature>
<evidence type="ECO:0000313" key="2">
    <source>
        <dbReference type="EMBL" id="MCZ0809684.1"/>
    </source>
</evidence>
<keyword evidence="1" id="KW-0472">Membrane</keyword>
<keyword evidence="1" id="KW-0812">Transmembrane</keyword>
<dbReference type="AlphaFoldDB" id="A0AAP3GE36"/>
<dbReference type="Pfam" id="PF11666">
    <property type="entry name" value="DUF2933"/>
    <property type="match status" value="1"/>
</dbReference>
<gene>
    <name evidence="2" type="ORF">O0554_22745</name>
</gene>
<protein>
    <submittedName>
        <fullName evidence="2">DUF2933 domain-containing protein</fullName>
    </submittedName>
</protein>
<dbReference type="InterPro" id="IPR021682">
    <property type="entry name" value="DUF2933"/>
</dbReference>
<keyword evidence="1" id="KW-1133">Transmembrane helix</keyword>
<dbReference type="EMBL" id="JAPTNE010000041">
    <property type="protein sequence ID" value="MCZ0809684.1"/>
    <property type="molecule type" value="Genomic_DNA"/>
</dbReference>